<dbReference type="EMBL" id="VMNW02000054">
    <property type="protein sequence ID" value="KAA9155804.1"/>
    <property type="molecule type" value="Genomic_DNA"/>
</dbReference>
<sequence>MGGRGGSSGVRPGAAEEENGFRKRKPAATPGVSLRGRSGKVEPRKESRAQSSVPAPERKRQPVDELLHEELWQLNPEENEPRTQAGY</sequence>
<comment type="caution">
    <text evidence="2">The sequence shown here is derived from an EMBL/GenBank/DDBJ whole genome shotgun (WGS) entry which is preliminary data.</text>
</comment>
<protein>
    <submittedName>
        <fullName evidence="2">Uncharacterized protein</fullName>
    </submittedName>
</protein>
<reference evidence="2" key="1">
    <citation type="submission" date="2019-09" db="EMBL/GenBank/DDBJ databases">
        <authorList>
            <person name="Teo W.F.A."/>
            <person name="Duangmal K."/>
        </authorList>
    </citation>
    <scope>NUCLEOTIDE SEQUENCE [LARGE SCALE GENOMIC DNA]</scope>
    <source>
        <strain evidence="2">K81G1</strain>
    </source>
</reference>
<feature type="compositionally biased region" description="Basic and acidic residues" evidence="1">
    <location>
        <begin position="56"/>
        <end position="71"/>
    </location>
</feature>
<proteinExistence type="predicted"/>
<keyword evidence="3" id="KW-1185">Reference proteome</keyword>
<name>A0A5N0UVG0_9PSEU</name>
<dbReference type="Proteomes" id="UP000319769">
    <property type="component" value="Unassembled WGS sequence"/>
</dbReference>
<organism evidence="2 3">
    <name type="scientific">Amycolatopsis acidicola</name>
    <dbReference type="NCBI Taxonomy" id="2596893"/>
    <lineage>
        <taxon>Bacteria</taxon>
        <taxon>Bacillati</taxon>
        <taxon>Actinomycetota</taxon>
        <taxon>Actinomycetes</taxon>
        <taxon>Pseudonocardiales</taxon>
        <taxon>Pseudonocardiaceae</taxon>
        <taxon>Amycolatopsis</taxon>
    </lineage>
</organism>
<evidence type="ECO:0000313" key="3">
    <source>
        <dbReference type="Proteomes" id="UP000319769"/>
    </source>
</evidence>
<feature type="compositionally biased region" description="Basic and acidic residues" evidence="1">
    <location>
        <begin position="39"/>
        <end position="48"/>
    </location>
</feature>
<accession>A0A5N0UVG0</accession>
<feature type="region of interest" description="Disordered" evidence="1">
    <location>
        <begin position="1"/>
        <end position="87"/>
    </location>
</feature>
<evidence type="ECO:0000256" key="1">
    <source>
        <dbReference type="SAM" id="MobiDB-lite"/>
    </source>
</evidence>
<gene>
    <name evidence="2" type="ORF">FPZ12_029155</name>
</gene>
<dbReference type="AlphaFoldDB" id="A0A5N0UVG0"/>
<evidence type="ECO:0000313" key="2">
    <source>
        <dbReference type="EMBL" id="KAA9155804.1"/>
    </source>
</evidence>